<dbReference type="RefSeq" id="WP_084664146.1">
    <property type="nucleotide sequence ID" value="NZ_LT838272.1"/>
</dbReference>
<dbReference type="SUPFAM" id="SSF52540">
    <property type="entry name" value="P-loop containing nucleoside triphosphate hydrolases"/>
    <property type="match status" value="1"/>
</dbReference>
<dbReference type="InterPro" id="IPR048466">
    <property type="entry name" value="DNA_pol3_delta-like_C"/>
</dbReference>
<dbReference type="OrthoDB" id="9775929at2"/>
<dbReference type="PANTHER" id="PTHR34388">
    <property type="entry name" value="DNA POLYMERASE III SUBUNIT DELTA"/>
    <property type="match status" value="1"/>
</dbReference>
<feature type="domain" description="DNA polymerase III delta N-terminal" evidence="9">
    <location>
        <begin position="19"/>
        <end position="131"/>
    </location>
</feature>
<dbReference type="Gene3D" id="1.20.272.10">
    <property type="match status" value="1"/>
</dbReference>
<evidence type="ECO:0000256" key="5">
    <source>
        <dbReference type="ARBA" id="ARBA00022705"/>
    </source>
</evidence>
<proteinExistence type="inferred from homology"/>
<evidence type="ECO:0000256" key="1">
    <source>
        <dbReference type="ARBA" id="ARBA00012417"/>
    </source>
</evidence>
<keyword evidence="5" id="KW-0235">DNA replication</keyword>
<dbReference type="Gene3D" id="3.40.50.300">
    <property type="entry name" value="P-loop containing nucleotide triphosphate hydrolases"/>
    <property type="match status" value="1"/>
</dbReference>
<reference evidence="11 12" key="1">
    <citation type="submission" date="2017-04" db="EMBL/GenBank/DDBJ databases">
        <authorList>
            <person name="Afonso C.L."/>
            <person name="Miller P.J."/>
            <person name="Scott M.A."/>
            <person name="Spackman E."/>
            <person name="Goraichik I."/>
            <person name="Dimitrov K.M."/>
            <person name="Suarez D.L."/>
            <person name="Swayne D.E."/>
        </authorList>
    </citation>
    <scope>NUCLEOTIDE SEQUENCE [LARGE SCALE GENOMIC DNA]</scope>
    <source>
        <strain evidence="11 12">ToBE</strain>
    </source>
</reference>
<dbReference type="GO" id="GO:0006261">
    <property type="term" value="P:DNA-templated DNA replication"/>
    <property type="evidence" value="ECO:0007669"/>
    <property type="project" value="TreeGrafter"/>
</dbReference>
<dbReference type="AlphaFoldDB" id="A0A1W1VHZ2"/>
<evidence type="ECO:0000313" key="11">
    <source>
        <dbReference type="EMBL" id="SMB92893.1"/>
    </source>
</evidence>
<evidence type="ECO:0000256" key="7">
    <source>
        <dbReference type="ARBA" id="ARBA00034754"/>
    </source>
</evidence>
<dbReference type="InterPro" id="IPR005790">
    <property type="entry name" value="DNA_polIII_delta"/>
</dbReference>
<dbReference type="NCBIfam" id="TIGR01128">
    <property type="entry name" value="holA"/>
    <property type="match status" value="1"/>
</dbReference>
<evidence type="ECO:0000256" key="8">
    <source>
        <dbReference type="ARBA" id="ARBA00049244"/>
    </source>
</evidence>
<comment type="catalytic activity">
    <reaction evidence="8">
        <text>DNA(n) + a 2'-deoxyribonucleoside 5'-triphosphate = DNA(n+1) + diphosphate</text>
        <dbReference type="Rhea" id="RHEA:22508"/>
        <dbReference type="Rhea" id="RHEA-COMP:17339"/>
        <dbReference type="Rhea" id="RHEA-COMP:17340"/>
        <dbReference type="ChEBI" id="CHEBI:33019"/>
        <dbReference type="ChEBI" id="CHEBI:61560"/>
        <dbReference type="ChEBI" id="CHEBI:173112"/>
        <dbReference type="EC" id="2.7.7.7"/>
    </reaction>
</comment>
<dbReference type="GO" id="GO:0003677">
    <property type="term" value="F:DNA binding"/>
    <property type="evidence" value="ECO:0007669"/>
    <property type="project" value="InterPro"/>
</dbReference>
<dbReference type="GO" id="GO:0003887">
    <property type="term" value="F:DNA-directed DNA polymerase activity"/>
    <property type="evidence" value="ECO:0007669"/>
    <property type="project" value="UniProtKB-KW"/>
</dbReference>
<dbReference type="STRING" id="698762.SAMN00808754_0734"/>
<name>A0A1W1VHZ2_9FIRM</name>
<keyword evidence="4" id="KW-0548">Nucleotidyltransferase</keyword>
<evidence type="ECO:0000256" key="6">
    <source>
        <dbReference type="ARBA" id="ARBA00022932"/>
    </source>
</evidence>
<protein>
    <recommendedName>
        <fullName evidence="2">DNA polymerase III subunit delta</fullName>
        <ecNumber evidence="1">2.7.7.7</ecNumber>
    </recommendedName>
</protein>
<evidence type="ECO:0000259" key="9">
    <source>
        <dbReference type="Pfam" id="PF06144"/>
    </source>
</evidence>
<dbReference type="Proteomes" id="UP000192569">
    <property type="component" value="Chromosome I"/>
</dbReference>
<accession>A0A1W1VHZ2</accession>
<dbReference type="Pfam" id="PF21694">
    <property type="entry name" value="DNA_pol3_delta_C"/>
    <property type="match status" value="1"/>
</dbReference>
<keyword evidence="3" id="KW-0808">Transferase</keyword>
<keyword evidence="6" id="KW-0239">DNA-directed DNA polymerase</keyword>
<dbReference type="InterPro" id="IPR008921">
    <property type="entry name" value="DNA_pol3_clamp-load_cplx_C"/>
</dbReference>
<dbReference type="Gene3D" id="1.10.8.60">
    <property type="match status" value="1"/>
</dbReference>
<dbReference type="SUPFAM" id="SSF48019">
    <property type="entry name" value="post-AAA+ oligomerization domain-like"/>
    <property type="match status" value="1"/>
</dbReference>
<evidence type="ECO:0000259" key="10">
    <source>
        <dbReference type="Pfam" id="PF21694"/>
    </source>
</evidence>
<evidence type="ECO:0000256" key="3">
    <source>
        <dbReference type="ARBA" id="ARBA00022679"/>
    </source>
</evidence>
<evidence type="ECO:0000313" key="12">
    <source>
        <dbReference type="Proteomes" id="UP000192569"/>
    </source>
</evidence>
<dbReference type="EMBL" id="LT838272">
    <property type="protein sequence ID" value="SMB92893.1"/>
    <property type="molecule type" value="Genomic_DNA"/>
</dbReference>
<organism evidence="11 12">
    <name type="scientific">Thermanaeromonas toyohensis ToBE</name>
    <dbReference type="NCBI Taxonomy" id="698762"/>
    <lineage>
        <taxon>Bacteria</taxon>
        <taxon>Bacillati</taxon>
        <taxon>Bacillota</taxon>
        <taxon>Clostridia</taxon>
        <taxon>Neomoorellales</taxon>
        <taxon>Neomoorellaceae</taxon>
        <taxon>Thermanaeromonas</taxon>
    </lineage>
</organism>
<evidence type="ECO:0000256" key="4">
    <source>
        <dbReference type="ARBA" id="ARBA00022695"/>
    </source>
</evidence>
<dbReference type="PANTHER" id="PTHR34388:SF1">
    <property type="entry name" value="DNA POLYMERASE III SUBUNIT DELTA"/>
    <property type="match status" value="1"/>
</dbReference>
<feature type="domain" description="DNA polymerase III delta subunit-like C-terminal" evidence="10">
    <location>
        <begin position="206"/>
        <end position="318"/>
    </location>
</feature>
<keyword evidence="12" id="KW-1185">Reference proteome</keyword>
<sequence>MTWQEFQKELATGFVAPVYLFYGQEKYLIARAVEALKNKLLGPGAELFDYQEFEGEEVTHESLLSATRTPPVLSIRRLIVVKDAPLNEEALLAALSPYCPTTCLVLIAGEEIDKRKKLVKAVQQAGRIVELKGLPPTDLAQWFKEEARKQGRAMEEEAAQALAETVIGLEQGLKELAKLDLYLPPGTPITLRDVEALIPTSLNSKAIFQLLDALTEGDRSTAIDLCRRLLASGEAPLAILGMIARQFRLILLAHIHGLHSPLTEVLGLHPWAAKKIARLAQKYSLASAASALEKILKADVALKTGATEPRLILEQLIWTLTRPRPG</sequence>
<evidence type="ECO:0000256" key="2">
    <source>
        <dbReference type="ARBA" id="ARBA00017703"/>
    </source>
</evidence>
<dbReference type="InterPro" id="IPR010372">
    <property type="entry name" value="DNA_pol3_delta_N"/>
</dbReference>
<dbReference type="EC" id="2.7.7.7" evidence="1"/>
<dbReference type="Pfam" id="PF06144">
    <property type="entry name" value="DNA_pol3_delta"/>
    <property type="match status" value="1"/>
</dbReference>
<comment type="similarity">
    <text evidence="7">Belongs to the DNA polymerase HolA subunit family.</text>
</comment>
<gene>
    <name evidence="11" type="ORF">SAMN00808754_0734</name>
</gene>
<dbReference type="InterPro" id="IPR027417">
    <property type="entry name" value="P-loop_NTPase"/>
</dbReference>
<dbReference type="GO" id="GO:0009360">
    <property type="term" value="C:DNA polymerase III complex"/>
    <property type="evidence" value="ECO:0007669"/>
    <property type="project" value="InterPro"/>
</dbReference>